<protein>
    <submittedName>
        <fullName evidence="2">VOC family protein</fullName>
    </submittedName>
</protein>
<dbReference type="PROSITE" id="PS51819">
    <property type="entry name" value="VOC"/>
    <property type="match status" value="2"/>
</dbReference>
<comment type="caution">
    <text evidence="2">The sequence shown here is derived from an EMBL/GenBank/DDBJ whole genome shotgun (WGS) entry which is preliminary data.</text>
</comment>
<dbReference type="EMBL" id="DVHH01000083">
    <property type="protein sequence ID" value="HIR54629.1"/>
    <property type="molecule type" value="Genomic_DNA"/>
</dbReference>
<feature type="domain" description="VOC" evidence="1">
    <location>
        <begin position="5"/>
        <end position="149"/>
    </location>
</feature>
<evidence type="ECO:0000313" key="3">
    <source>
        <dbReference type="Proteomes" id="UP000824238"/>
    </source>
</evidence>
<organism evidence="2 3">
    <name type="scientific">Candidatus Scatomorpha intestinigallinarum</name>
    <dbReference type="NCBI Taxonomy" id="2840923"/>
    <lineage>
        <taxon>Bacteria</taxon>
        <taxon>Bacillati</taxon>
        <taxon>Bacillota</taxon>
        <taxon>Clostridia</taxon>
        <taxon>Eubacteriales</taxon>
        <taxon>Candidatus Scatomorpha</taxon>
    </lineage>
</organism>
<accession>A0A9D1DKJ7</accession>
<dbReference type="Proteomes" id="UP000824238">
    <property type="component" value="Unassembled WGS sequence"/>
</dbReference>
<proteinExistence type="predicted"/>
<feature type="domain" description="VOC" evidence="1">
    <location>
        <begin position="163"/>
        <end position="305"/>
    </location>
</feature>
<dbReference type="InterPro" id="IPR029068">
    <property type="entry name" value="Glyas_Bleomycin-R_OHBP_Dase"/>
</dbReference>
<dbReference type="Pfam" id="PF00903">
    <property type="entry name" value="Glyoxalase"/>
    <property type="match status" value="1"/>
</dbReference>
<dbReference type="InterPro" id="IPR037523">
    <property type="entry name" value="VOC_core"/>
</dbReference>
<gene>
    <name evidence="2" type="ORF">IAD36_03375</name>
</gene>
<name>A0A9D1DKJ7_9FIRM</name>
<dbReference type="Gene3D" id="3.10.180.10">
    <property type="entry name" value="2,3-Dihydroxybiphenyl 1,2-Dioxygenase, domain 1"/>
    <property type="match status" value="2"/>
</dbReference>
<evidence type="ECO:0000313" key="2">
    <source>
        <dbReference type="EMBL" id="HIR54629.1"/>
    </source>
</evidence>
<dbReference type="InterPro" id="IPR004360">
    <property type="entry name" value="Glyas_Fos-R_dOase_dom"/>
</dbReference>
<reference evidence="2" key="1">
    <citation type="submission" date="2020-10" db="EMBL/GenBank/DDBJ databases">
        <authorList>
            <person name="Gilroy R."/>
        </authorList>
    </citation>
    <scope>NUCLEOTIDE SEQUENCE</scope>
    <source>
        <strain evidence="2">ChiGjej3B3-7149</strain>
    </source>
</reference>
<dbReference type="AlphaFoldDB" id="A0A9D1DKJ7"/>
<evidence type="ECO:0000259" key="1">
    <source>
        <dbReference type="PROSITE" id="PS51819"/>
    </source>
</evidence>
<dbReference type="SUPFAM" id="SSF54593">
    <property type="entry name" value="Glyoxalase/Bleomycin resistance protein/Dihydroxybiphenyl dioxygenase"/>
    <property type="match status" value="2"/>
</dbReference>
<reference evidence="2" key="2">
    <citation type="journal article" date="2021" name="PeerJ">
        <title>Extensive microbial diversity within the chicken gut microbiome revealed by metagenomics and culture.</title>
        <authorList>
            <person name="Gilroy R."/>
            <person name="Ravi A."/>
            <person name="Getino M."/>
            <person name="Pursley I."/>
            <person name="Horton D.L."/>
            <person name="Alikhan N.F."/>
            <person name="Baker D."/>
            <person name="Gharbi K."/>
            <person name="Hall N."/>
            <person name="Watson M."/>
            <person name="Adriaenssens E.M."/>
            <person name="Foster-Nyarko E."/>
            <person name="Jarju S."/>
            <person name="Secka A."/>
            <person name="Antonio M."/>
            <person name="Oren A."/>
            <person name="Chaudhuri R.R."/>
            <person name="La Ragione R."/>
            <person name="Hildebrand F."/>
            <person name="Pallen M.J."/>
        </authorList>
    </citation>
    <scope>NUCLEOTIDE SEQUENCE</scope>
    <source>
        <strain evidence="2">ChiGjej3B3-7149</strain>
    </source>
</reference>
<sequence length="306" mass="34140">MKDIGIKRICVSVSELEKSLAFFTGEMELTEVCRGRLDEQTVAAVYGLESSAAEYAMLKNEEQPTLLQLICFTNTPKRPIREGRPSWDFGYYDVAFRAKDNSWAYEHFRDLGFDYYCPPTRYVADWINLDVLEGVLKGPDAMPMALIERLKEPIPRFEGMFSIFTDVAQTVASGEEAARFYEGVLGLSKVFDEELPDGLVDDIVGVPHGTHTRMLMFAGGNTPITECLEYSIKGRPMSDVAKPENVGVFATAYETEDLDALLERCAAAGFETAVPPLRLRLEPYGEIRLARVNGPSGMSVELFQAL</sequence>